<evidence type="ECO:0000313" key="1">
    <source>
        <dbReference type="EMBL" id="MBP2191253.1"/>
    </source>
</evidence>
<gene>
    <name evidence="1" type="ORF">BJ987_004154</name>
</gene>
<name>A0ABS4QHT2_9NOCA</name>
<dbReference type="PANTHER" id="PTHR38479:SF2">
    <property type="entry name" value="WINGED HELIX DNA-BINDING DOMAIN-CONTAINING PROTEIN"/>
    <property type="match status" value="1"/>
</dbReference>
<organism evidence="1 2">
    <name type="scientific">Nocardia goodfellowii</name>
    <dbReference type="NCBI Taxonomy" id="882446"/>
    <lineage>
        <taxon>Bacteria</taxon>
        <taxon>Bacillati</taxon>
        <taxon>Actinomycetota</taxon>
        <taxon>Actinomycetes</taxon>
        <taxon>Mycobacteriales</taxon>
        <taxon>Nocardiaceae</taxon>
        <taxon>Nocardia</taxon>
    </lineage>
</organism>
<dbReference type="PANTHER" id="PTHR38479">
    <property type="entry name" value="LMO0824 PROTEIN"/>
    <property type="match status" value="1"/>
</dbReference>
<comment type="caution">
    <text evidence="1">The sequence shown here is derived from an EMBL/GenBank/DDBJ whole genome shotgun (WGS) entry which is preliminary data.</text>
</comment>
<protein>
    <recommendedName>
        <fullName evidence="3">Winged helix DNA-binding domain-containing protein</fullName>
    </recommendedName>
</protein>
<proteinExistence type="predicted"/>
<accession>A0ABS4QHT2</accession>
<evidence type="ECO:0008006" key="3">
    <source>
        <dbReference type="Google" id="ProtNLM"/>
    </source>
</evidence>
<dbReference type="RefSeq" id="WP_209892585.1">
    <property type="nucleotide sequence ID" value="NZ_JAGGMR010000001.1"/>
</dbReference>
<evidence type="ECO:0000313" key="2">
    <source>
        <dbReference type="Proteomes" id="UP001519325"/>
    </source>
</evidence>
<dbReference type="Proteomes" id="UP001519325">
    <property type="component" value="Unassembled WGS sequence"/>
</dbReference>
<sequence length="372" mass="39586">MRVGWDQVFRWRLARQYVSEPTAAPVPALVERLCGVQTQVGSAAETAVALRRAHPESGALTRALGQGALVKTWAMRGTLHALAPASAAAFLPLMAATRIWEKPSWQKTFGATPAEVEALTEAVSGILADRPLTREELVAALLADRAFHKLGEELKSGWGALLKPLAWQGALCHGAAQGNRITFTTPAQVIPGWQGLPEPDEAAPAAVVAYLGAYGPATPDTFDAWLSRNNNRKPTVRRWFSELGDALTEVDVEGTKAYIRAEHADELAAAKPGHSVHLLGAFDQYILGPGTKDTELLPAAYRSEVSKKAGWIAPIVVVDGRIGGTWEIDGGDLVVSLFGGVTVPVRKLEPAAGRVAAALGIESVKVRVAQQV</sequence>
<dbReference type="EMBL" id="JAGGMR010000001">
    <property type="protein sequence ID" value="MBP2191253.1"/>
    <property type="molecule type" value="Genomic_DNA"/>
</dbReference>
<dbReference type="Pfam" id="PF06224">
    <property type="entry name" value="AlkZ-like"/>
    <property type="match status" value="1"/>
</dbReference>
<reference evidence="1 2" key="1">
    <citation type="submission" date="2021-03" db="EMBL/GenBank/DDBJ databases">
        <title>Sequencing the genomes of 1000 actinobacteria strains.</title>
        <authorList>
            <person name="Klenk H.-P."/>
        </authorList>
    </citation>
    <scope>NUCLEOTIDE SEQUENCE [LARGE SCALE GENOMIC DNA]</scope>
    <source>
        <strain evidence="1 2">DSM 45516</strain>
    </source>
</reference>
<keyword evidence="2" id="KW-1185">Reference proteome</keyword>
<dbReference type="InterPro" id="IPR009351">
    <property type="entry name" value="AlkZ-like"/>
</dbReference>